<evidence type="ECO:0000256" key="1">
    <source>
        <dbReference type="SAM" id="MobiDB-lite"/>
    </source>
</evidence>
<reference evidence="3 4" key="1">
    <citation type="submission" date="2020-07" db="EMBL/GenBank/DDBJ databases">
        <title>Genomic Encyclopedia of Type Strains, Phase IV (KMG-IV): sequencing the most valuable type-strain genomes for metagenomic binning, comparative biology and taxonomic classification.</title>
        <authorList>
            <person name="Goeker M."/>
        </authorList>
    </citation>
    <scope>NUCLEOTIDE SEQUENCE [LARGE SCALE GENOMIC DNA]</scope>
    <source>
        <strain evidence="3 4">DSM 45533</strain>
    </source>
</reference>
<sequence length="292" mass="31995">MALSTTAARNLATTTKTPPVNASATPGWLLRIMSWAEVPGGVYRRTSTVRRTIARHGSSQPGVIVAAGHHGEPALPGMYVEYGSPPREYELSVAQTVMRVHNRVDDLYSDPMDQYEQQLRLTEEALRERREHELINNPAFGLLHAPPPRHRVTARTGPPTPSDLDALICKQTRPRYLLAHPRAIAAFARQCNRHGIVPGTAELDGRRLLSWRGLPLLPCDKLPVAADLTTSILVVRPGEKRQGIVGLRPEGGLKIHKLGTDDRAVTGYLVSDYFSLAVLIPNAVCALDGVQL</sequence>
<evidence type="ECO:0000313" key="4">
    <source>
        <dbReference type="Proteomes" id="UP000530928"/>
    </source>
</evidence>
<proteinExistence type="predicted"/>
<dbReference type="EMBL" id="JACDUR010000003">
    <property type="protein sequence ID" value="MBA2891652.1"/>
    <property type="molecule type" value="Genomic_DNA"/>
</dbReference>
<dbReference type="Proteomes" id="UP000530928">
    <property type="component" value="Unassembled WGS sequence"/>
</dbReference>
<protein>
    <recommendedName>
        <fullName evidence="2">Type 2A encapsulin shell protein SrpI-like domain-containing protein</fullName>
    </recommendedName>
</protein>
<feature type="domain" description="Type 2A encapsulin shell protein SrpI-like" evidence="2">
    <location>
        <begin position="60"/>
        <end position="291"/>
    </location>
</feature>
<evidence type="ECO:0000259" key="2">
    <source>
        <dbReference type="Pfam" id="PF19307"/>
    </source>
</evidence>
<name>A0A7W0HQB7_9ACTN</name>
<gene>
    <name evidence="3" type="ORF">HNR30_002993</name>
</gene>
<dbReference type="InterPro" id="IPR045641">
    <property type="entry name" value="SrpI-like"/>
</dbReference>
<dbReference type="RefSeq" id="WP_181610427.1">
    <property type="nucleotide sequence ID" value="NZ_BAABAM010000002.1"/>
</dbReference>
<keyword evidence="4" id="KW-1185">Reference proteome</keyword>
<feature type="region of interest" description="Disordered" evidence="1">
    <location>
        <begin position="138"/>
        <end position="159"/>
    </location>
</feature>
<feature type="region of interest" description="Disordered" evidence="1">
    <location>
        <begin position="1"/>
        <end position="20"/>
    </location>
</feature>
<comment type="caution">
    <text evidence="3">The sequence shown here is derived from an EMBL/GenBank/DDBJ whole genome shotgun (WGS) entry which is preliminary data.</text>
</comment>
<accession>A0A7W0HQB7</accession>
<evidence type="ECO:0000313" key="3">
    <source>
        <dbReference type="EMBL" id="MBA2891652.1"/>
    </source>
</evidence>
<organism evidence="3 4">
    <name type="scientific">Nonomuraea soli</name>
    <dbReference type="NCBI Taxonomy" id="1032476"/>
    <lineage>
        <taxon>Bacteria</taxon>
        <taxon>Bacillati</taxon>
        <taxon>Actinomycetota</taxon>
        <taxon>Actinomycetes</taxon>
        <taxon>Streptosporangiales</taxon>
        <taxon>Streptosporangiaceae</taxon>
        <taxon>Nonomuraea</taxon>
    </lineage>
</organism>
<dbReference type="AlphaFoldDB" id="A0A7W0HQB7"/>
<dbReference type="Pfam" id="PF19307">
    <property type="entry name" value="SrpI-like"/>
    <property type="match status" value="1"/>
</dbReference>